<evidence type="ECO:0000313" key="7">
    <source>
        <dbReference type="EMBL" id="PVI97838.1"/>
    </source>
</evidence>
<reference evidence="6" key="1">
    <citation type="submission" date="2017-08" db="EMBL/GenBank/DDBJ databases">
        <title>Whole genome sequencing of Salmonella enterica.</title>
        <authorList>
            <person name="Bell R."/>
            <person name="Levy K."/>
        </authorList>
    </citation>
    <scope>NUCLEOTIDE SEQUENCE [LARGE SCALE GENOMIC DNA]</scope>
    <source>
        <strain evidence="6">CFSAN060805</strain>
    </source>
</reference>
<gene>
    <name evidence="4" type="ORF">ASQ14_18845</name>
    <name evidence="3" type="ORF">ATP91_05685</name>
    <name evidence="2" type="ORF">ATQ15_06610</name>
    <name evidence="5" type="ORF">ATR96_00240</name>
    <name evidence="7" type="ORF">C4860_10500</name>
    <name evidence="6" type="ORF">CIC26_01375</name>
    <name evidence="1" type="ORF">DSQ24_08265</name>
</gene>
<dbReference type="Proteomes" id="UP000885302">
    <property type="component" value="Unassembled WGS sequence"/>
</dbReference>
<reference evidence="7 8" key="2">
    <citation type="submission" date="2018-04" db="EMBL/GenBank/DDBJ databases">
        <title>Serotype diversity and antimicrobial resistance among Salmonella enterica isolated from patients at an equine referral hospital.</title>
        <authorList>
            <person name="Leon I.M."/>
            <person name="Lawhon S.D."/>
            <person name="Norman K.N."/>
            <person name="Threadgill D.S."/>
            <person name="Ohta N."/>
            <person name="Vinasco J."/>
            <person name="Scott H.M."/>
        </authorList>
    </citation>
    <scope>NUCLEOTIDE SEQUENCE [LARGE SCALE GENOMIC DNA]</scope>
    <source>
        <strain evidence="7 8">235</strain>
    </source>
</reference>
<protein>
    <submittedName>
        <fullName evidence="6">Uncharacterized protein</fullName>
    </submittedName>
</protein>
<dbReference type="EMBL" id="AAGIXZ010000003">
    <property type="protein sequence ID" value="EBO5703836.1"/>
    <property type="molecule type" value="Genomic_DNA"/>
</dbReference>
<dbReference type="EMBL" id="NPLM01000001">
    <property type="protein sequence ID" value="PDN88348.1"/>
    <property type="molecule type" value="Genomic_DNA"/>
</dbReference>
<dbReference type="Proteomes" id="UP000839587">
    <property type="component" value="Unassembled WGS sequence"/>
</dbReference>
<dbReference type="Proteomes" id="UP000885418">
    <property type="component" value="Unassembled WGS sequence"/>
</dbReference>
<comment type="caution">
    <text evidence="6">The sequence shown here is derived from an EMBL/GenBank/DDBJ whole genome shotgun (WGS) entry which is preliminary data.</text>
</comment>
<reference evidence="1" key="3">
    <citation type="submission" date="2018-07" db="EMBL/GenBank/DDBJ databases">
        <authorList>
            <consortium name="PulseNet: The National Subtyping Network for Foodborne Disease Surveillance"/>
            <person name="Tarr C.L."/>
            <person name="Trees E."/>
            <person name="Katz L.S."/>
            <person name="Carleton-Romer H.A."/>
            <person name="Stroika S."/>
            <person name="Kucerova Z."/>
            <person name="Roache K.F."/>
            <person name="Sabol A.L."/>
            <person name="Besser J."/>
            <person name="Gerner-Smidt P."/>
        </authorList>
    </citation>
    <scope>NUCLEOTIDE SEQUENCE [LARGE SCALE GENOMIC DNA]</scope>
    <source>
        <strain evidence="1">PNUSAS043708</strain>
    </source>
</reference>
<dbReference type="EMBL" id="RSTW01000004">
    <property type="protein sequence ID" value="MIT43224.1"/>
    <property type="molecule type" value="Genomic_DNA"/>
</dbReference>
<organism evidence="6">
    <name type="scientific">Salmonella enterica</name>
    <name type="common">Salmonella choleraesuis</name>
    <dbReference type="NCBI Taxonomy" id="28901"/>
    <lineage>
        <taxon>Bacteria</taxon>
        <taxon>Pseudomonadati</taxon>
        <taxon>Pseudomonadota</taxon>
        <taxon>Gammaproteobacteria</taxon>
        <taxon>Enterobacterales</taxon>
        <taxon>Enterobacteriaceae</taxon>
        <taxon>Salmonella</taxon>
    </lineage>
</organism>
<dbReference type="Proteomes" id="UP000885410">
    <property type="component" value="Unassembled WGS sequence"/>
</dbReference>
<dbReference type="Proteomes" id="UP000873581">
    <property type="component" value="Unassembled WGS sequence"/>
</dbReference>
<dbReference type="Proteomes" id="UP000839515">
    <property type="component" value="Unassembled WGS sequence"/>
</dbReference>
<evidence type="ECO:0000313" key="6">
    <source>
        <dbReference type="EMBL" id="PDN88348.1"/>
    </source>
</evidence>
<reference evidence="3" key="4">
    <citation type="submission" date="2018-08" db="EMBL/GenBank/DDBJ databases">
        <authorList>
            <consortium name="GenomeTrakr network: Whole genome sequencing for foodborne pathogen traceback"/>
        </authorList>
    </citation>
    <scope>NUCLEOTIDE SEQUENCE [LARGE SCALE GENOMIC DNA]</scope>
    <source>
        <strain evidence="4">ADRDL-15-6557</strain>
        <strain evidence="3">CFSAN034428</strain>
        <strain evidence="2">CFSAN034452</strain>
        <strain evidence="5">MOD1-Lipp-451</strain>
    </source>
</reference>
<evidence type="ECO:0000313" key="2">
    <source>
        <dbReference type="EMBL" id="MIT43224.1"/>
    </source>
</evidence>
<dbReference type="Proteomes" id="UP000245912">
    <property type="component" value="Unassembled WGS sequence"/>
</dbReference>
<dbReference type="AlphaFoldDB" id="A0A221Y1A1"/>
<dbReference type="EMBL" id="RSTY01000001">
    <property type="protein sequence ID" value="MIU23370.1"/>
    <property type="molecule type" value="Genomic_DNA"/>
</dbReference>
<dbReference type="EMBL" id="RSTN01000020">
    <property type="protein sequence ID" value="MIU21694.1"/>
    <property type="molecule type" value="Genomic_DNA"/>
</dbReference>
<evidence type="ECO:0000313" key="5">
    <source>
        <dbReference type="EMBL" id="MIU23370.1"/>
    </source>
</evidence>
<proteinExistence type="predicted"/>
<dbReference type="EMBL" id="QDLQ01000006">
    <property type="protein sequence ID" value="PVI97838.1"/>
    <property type="molecule type" value="Genomic_DNA"/>
</dbReference>
<name>A0A221Y1A1_SALER</name>
<accession>A0A221Y1A1</accession>
<sequence>MSKYFTLLPVMWFARINRVQLTASSLLNYHFPASREMEMRPPSDDLRAIVRKSTVVSFPARVQQFLALLHEAA</sequence>
<dbReference type="EMBL" id="RSTU01000004">
    <property type="protein sequence ID" value="MIT89856.1"/>
    <property type="molecule type" value="Genomic_DNA"/>
</dbReference>
<evidence type="ECO:0000313" key="8">
    <source>
        <dbReference type="Proteomes" id="UP000245912"/>
    </source>
</evidence>
<evidence type="ECO:0000313" key="4">
    <source>
        <dbReference type="EMBL" id="MIU21694.1"/>
    </source>
</evidence>
<evidence type="ECO:0000313" key="3">
    <source>
        <dbReference type="EMBL" id="MIT89856.1"/>
    </source>
</evidence>
<evidence type="ECO:0000313" key="1">
    <source>
        <dbReference type="EMBL" id="EBO5703836.1"/>
    </source>
</evidence>